<proteinExistence type="predicted"/>
<keyword evidence="3" id="KW-1185">Reference proteome</keyword>
<dbReference type="AlphaFoldDB" id="A0AA39IE56"/>
<dbReference type="EMBL" id="JAUCMV010000002">
    <property type="protein sequence ID" value="KAK0421389.1"/>
    <property type="molecule type" value="Genomic_DNA"/>
</dbReference>
<organism evidence="2 3">
    <name type="scientific">Steinernema hermaphroditum</name>
    <dbReference type="NCBI Taxonomy" id="289476"/>
    <lineage>
        <taxon>Eukaryota</taxon>
        <taxon>Metazoa</taxon>
        <taxon>Ecdysozoa</taxon>
        <taxon>Nematoda</taxon>
        <taxon>Chromadorea</taxon>
        <taxon>Rhabditida</taxon>
        <taxon>Tylenchina</taxon>
        <taxon>Panagrolaimomorpha</taxon>
        <taxon>Strongyloidoidea</taxon>
        <taxon>Steinernematidae</taxon>
        <taxon>Steinernema</taxon>
    </lineage>
</organism>
<evidence type="ECO:0000256" key="1">
    <source>
        <dbReference type="ARBA" id="ARBA00022801"/>
    </source>
</evidence>
<dbReference type="InterPro" id="IPR027417">
    <property type="entry name" value="P-loop_NTPase"/>
</dbReference>
<dbReference type="GO" id="GO:0016787">
    <property type="term" value="F:hydrolase activity"/>
    <property type="evidence" value="ECO:0007669"/>
    <property type="project" value="UniProtKB-KW"/>
</dbReference>
<reference evidence="2" key="1">
    <citation type="submission" date="2023-06" db="EMBL/GenBank/DDBJ databases">
        <title>Genomic analysis of the entomopathogenic nematode Steinernema hermaphroditum.</title>
        <authorList>
            <person name="Schwarz E.M."/>
            <person name="Heppert J.K."/>
            <person name="Baniya A."/>
            <person name="Schwartz H.T."/>
            <person name="Tan C.-H."/>
            <person name="Antoshechkin I."/>
            <person name="Sternberg P.W."/>
            <person name="Goodrich-Blair H."/>
            <person name="Dillman A.R."/>
        </authorList>
    </citation>
    <scope>NUCLEOTIDE SEQUENCE</scope>
    <source>
        <strain evidence="2">PS9179</strain>
        <tissue evidence="2">Whole animal</tissue>
    </source>
</reference>
<keyword evidence="1" id="KW-0378">Hydrolase</keyword>
<dbReference type="SUPFAM" id="SSF52540">
    <property type="entry name" value="P-loop containing nucleoside triphosphate hydrolases"/>
    <property type="match status" value="1"/>
</dbReference>
<accession>A0AA39IE56</accession>
<evidence type="ECO:0000313" key="2">
    <source>
        <dbReference type="EMBL" id="KAK0421389.1"/>
    </source>
</evidence>
<protein>
    <recommendedName>
        <fullName evidence="4">Helicase C-terminal domain-containing protein</fullName>
    </recommendedName>
</protein>
<evidence type="ECO:0000313" key="3">
    <source>
        <dbReference type="Proteomes" id="UP001175271"/>
    </source>
</evidence>
<dbReference type="Gene3D" id="3.40.50.300">
    <property type="entry name" value="P-loop containing nucleotide triphosphate hydrolases"/>
    <property type="match status" value="1"/>
</dbReference>
<dbReference type="CDD" id="cd18793">
    <property type="entry name" value="SF2_C_SNF"/>
    <property type="match status" value="1"/>
</dbReference>
<sequence>MGDKCVIVSQWTSMLNIVERHLKRRDVCYTSITGAIPTEDRQARVDSFNVPDGEGTLEGTQGALFLFDLNKPVERAAASSGRPY</sequence>
<name>A0AA39IE56_9BILA</name>
<comment type="caution">
    <text evidence="2">The sequence shown here is derived from an EMBL/GenBank/DDBJ whole genome shotgun (WGS) entry which is preliminary data.</text>
</comment>
<dbReference type="Proteomes" id="UP001175271">
    <property type="component" value="Unassembled WGS sequence"/>
</dbReference>
<dbReference type="InterPro" id="IPR049730">
    <property type="entry name" value="SNF2/RAD54-like_C"/>
</dbReference>
<gene>
    <name evidence="2" type="ORF">QR680_015210</name>
</gene>
<evidence type="ECO:0008006" key="4">
    <source>
        <dbReference type="Google" id="ProtNLM"/>
    </source>
</evidence>